<reference evidence="7 10" key="2">
    <citation type="submission" date="2019-02" db="EMBL/GenBank/DDBJ databases">
        <title>Complete genome sequence of Desulfobacter hydrogenophilus AcRS1.</title>
        <authorList>
            <person name="Marietou A."/>
            <person name="Lund M.B."/>
            <person name="Marshall I.P.G."/>
            <person name="Schreiber L."/>
            <person name="Jorgensen B."/>
        </authorList>
    </citation>
    <scope>NUCLEOTIDE SEQUENCE [LARGE SCALE GENOMIC DNA]</scope>
    <source>
        <strain evidence="7 10">AcRS1</strain>
    </source>
</reference>
<feature type="transmembrane region" description="Helical" evidence="6">
    <location>
        <begin position="197"/>
        <end position="215"/>
    </location>
</feature>
<evidence type="ECO:0000256" key="2">
    <source>
        <dbReference type="ARBA" id="ARBA00005268"/>
    </source>
</evidence>
<dbReference type="RefSeq" id="WP_111955997.1">
    <property type="nucleotide sequence ID" value="NZ_CP036313.1"/>
</dbReference>
<evidence type="ECO:0000313" key="8">
    <source>
        <dbReference type="EMBL" id="RAM02311.1"/>
    </source>
</evidence>
<dbReference type="Proteomes" id="UP000248798">
    <property type="component" value="Unassembled WGS sequence"/>
</dbReference>
<dbReference type="Pfam" id="PF03649">
    <property type="entry name" value="UPF0014"/>
    <property type="match status" value="1"/>
</dbReference>
<name>A0A328FCE2_9BACT</name>
<comment type="subcellular location">
    <subcellularLocation>
        <location evidence="1">Membrane</location>
        <topology evidence="1">Multi-pass membrane protein</topology>
    </subcellularLocation>
</comment>
<dbReference type="OrthoDB" id="9791807at2"/>
<keyword evidence="5 6" id="KW-0472">Membrane</keyword>
<evidence type="ECO:0000313" key="10">
    <source>
        <dbReference type="Proteomes" id="UP000293902"/>
    </source>
</evidence>
<keyword evidence="3 6" id="KW-0812">Transmembrane</keyword>
<gene>
    <name evidence="7" type="primary">fetB</name>
    <name evidence="8" type="ORF">DO021_09365</name>
    <name evidence="7" type="ORF">EYB58_16430</name>
</gene>
<keyword evidence="4 6" id="KW-1133">Transmembrane helix</keyword>
<evidence type="ECO:0000256" key="3">
    <source>
        <dbReference type="ARBA" id="ARBA00022692"/>
    </source>
</evidence>
<evidence type="ECO:0000256" key="4">
    <source>
        <dbReference type="ARBA" id="ARBA00022989"/>
    </source>
</evidence>
<feature type="transmembrane region" description="Helical" evidence="6">
    <location>
        <begin position="227"/>
        <end position="248"/>
    </location>
</feature>
<dbReference type="GO" id="GO:0005886">
    <property type="term" value="C:plasma membrane"/>
    <property type="evidence" value="ECO:0007669"/>
    <property type="project" value="TreeGrafter"/>
</dbReference>
<dbReference type="EMBL" id="QLNI01000016">
    <property type="protein sequence ID" value="RAM02311.1"/>
    <property type="molecule type" value="Genomic_DNA"/>
</dbReference>
<evidence type="ECO:0000256" key="1">
    <source>
        <dbReference type="ARBA" id="ARBA00004141"/>
    </source>
</evidence>
<keyword evidence="10" id="KW-1185">Reference proteome</keyword>
<evidence type="ECO:0000313" key="7">
    <source>
        <dbReference type="EMBL" id="QBH14364.1"/>
    </source>
</evidence>
<dbReference type="EMBL" id="CP036313">
    <property type="protein sequence ID" value="QBH14364.1"/>
    <property type="molecule type" value="Genomic_DNA"/>
</dbReference>
<proteinExistence type="inferred from homology"/>
<feature type="transmembrane region" description="Helical" evidence="6">
    <location>
        <begin position="68"/>
        <end position="85"/>
    </location>
</feature>
<reference evidence="8 9" key="1">
    <citation type="submission" date="2018-06" db="EMBL/GenBank/DDBJ databases">
        <title>Complete Genome Sequence of Desulfobacter hydrogenophilus (DSM3380).</title>
        <authorList>
            <person name="Marietou A."/>
            <person name="Schreiber L."/>
            <person name="Marshall I."/>
            <person name="Jorgensen B."/>
        </authorList>
    </citation>
    <scope>NUCLEOTIDE SEQUENCE [LARGE SCALE GENOMIC DNA]</scope>
    <source>
        <strain evidence="8 9">DSM 3380</strain>
    </source>
</reference>
<evidence type="ECO:0000256" key="6">
    <source>
        <dbReference type="SAM" id="Phobius"/>
    </source>
</evidence>
<sequence>MPLITGALDISVAELAIASLFIVAAGAISLWGRIGLGKSILMGAVRCVLQLTIMGYVLSFIFGIASAWVVFLILCVMVTFAVRIVRGNVSEKSIPFVFPSFVTMLLVYVVITGIVSGLIVGVRPFWHPQYFIPLAGMVAGNSMTALGLSLDRLLSDLKAKRDLVEMKLCLGATPVEASQDIFRDALKAGMIPSINSLAGVGIVVIPGMMTGQILSGEDPMLAIRYQIVVMFMLVASTALTVYMVLGIVRQRCFNPGWQLLLRPKRP</sequence>
<evidence type="ECO:0000256" key="5">
    <source>
        <dbReference type="ARBA" id="ARBA00023136"/>
    </source>
</evidence>
<accession>A0A328FCE2</accession>
<dbReference type="Proteomes" id="UP000293902">
    <property type="component" value="Chromosome"/>
</dbReference>
<feature type="transmembrane region" description="Helical" evidence="6">
    <location>
        <begin position="97"/>
        <end position="119"/>
    </location>
</feature>
<evidence type="ECO:0000313" key="9">
    <source>
        <dbReference type="Proteomes" id="UP000248798"/>
    </source>
</evidence>
<dbReference type="PANTHER" id="PTHR30028:SF0">
    <property type="entry name" value="PROTEIN ALUMINUM SENSITIVE 3"/>
    <property type="match status" value="1"/>
</dbReference>
<protein>
    <submittedName>
        <fullName evidence="8">Iron export ABC transporter permease subunit FetB</fullName>
    </submittedName>
</protein>
<dbReference type="AlphaFoldDB" id="A0A328FCE2"/>
<comment type="similarity">
    <text evidence="2">Belongs to the UPF0014 family.</text>
</comment>
<organism evidence="8 9">
    <name type="scientific">Desulfobacter hydrogenophilus</name>
    <dbReference type="NCBI Taxonomy" id="2291"/>
    <lineage>
        <taxon>Bacteria</taxon>
        <taxon>Pseudomonadati</taxon>
        <taxon>Thermodesulfobacteriota</taxon>
        <taxon>Desulfobacteria</taxon>
        <taxon>Desulfobacterales</taxon>
        <taxon>Desulfobacteraceae</taxon>
        <taxon>Desulfobacter</taxon>
    </lineage>
</organism>
<dbReference type="PANTHER" id="PTHR30028">
    <property type="entry name" value="UPF0014 INNER MEMBRANE PROTEIN YBBM-RELATED"/>
    <property type="match status" value="1"/>
</dbReference>
<feature type="transmembrane region" description="Helical" evidence="6">
    <location>
        <begin position="12"/>
        <end position="31"/>
    </location>
</feature>
<dbReference type="InterPro" id="IPR005226">
    <property type="entry name" value="UPF0014_fam"/>
</dbReference>